<dbReference type="Gene3D" id="1.10.630.10">
    <property type="entry name" value="Cytochrome P450"/>
    <property type="match status" value="1"/>
</dbReference>
<comment type="similarity">
    <text evidence="1">Belongs to the cytochrome P450 family.</text>
</comment>
<dbReference type="GO" id="GO:0016712">
    <property type="term" value="F:oxidoreductase activity, acting on paired donors, with incorporation or reduction of molecular oxygen, reduced flavin or flavoprotein as one donor, and incorporation of one atom of oxygen"/>
    <property type="evidence" value="ECO:0007669"/>
    <property type="project" value="TreeGrafter"/>
</dbReference>
<proteinExistence type="inferred from homology"/>
<dbReference type="GO" id="GO:0006082">
    <property type="term" value="P:organic acid metabolic process"/>
    <property type="evidence" value="ECO:0007669"/>
    <property type="project" value="TreeGrafter"/>
</dbReference>
<organism evidence="7 8">
    <name type="scientific">Hypsibius exemplaris</name>
    <name type="common">Freshwater tardigrade</name>
    <dbReference type="NCBI Taxonomy" id="2072580"/>
    <lineage>
        <taxon>Eukaryota</taxon>
        <taxon>Metazoa</taxon>
        <taxon>Ecdysozoa</taxon>
        <taxon>Tardigrada</taxon>
        <taxon>Eutardigrada</taxon>
        <taxon>Parachela</taxon>
        <taxon>Hypsibioidea</taxon>
        <taxon>Hypsibiidae</taxon>
        <taxon>Hypsibius</taxon>
    </lineage>
</organism>
<dbReference type="InterPro" id="IPR036396">
    <property type="entry name" value="Cyt_P450_sf"/>
</dbReference>
<dbReference type="GO" id="GO:0005506">
    <property type="term" value="F:iron ion binding"/>
    <property type="evidence" value="ECO:0007669"/>
    <property type="project" value="InterPro"/>
</dbReference>
<keyword evidence="2 5" id="KW-0479">Metal-binding</keyword>
<keyword evidence="6" id="KW-0472">Membrane</keyword>
<sequence length="552" mass="61544">MTTSKTVGHNATVSSSSGLGSILHINMIDLSVLYACFAICLTFYTVGMLSYWIIVRFLQLKDAPPGPSGYPVIGSLFIGRWTKRSLQKKFSSLRTKFGSVFRLYLGTQFAVVINDFASMVVAFRDHERSLLQRMKHPAMTVIQREGTFNSSNKEIRWKGLLYASGTHWEVVSLFTRTALFHCQRDPVFVATVAAGAGRLTDTISSRLDQQLPSFRAMLHKNVSETMAALLVGESFIRDSGKMARLTELLTFISPGLATGSYGGQCPFRKKLWEQRSDFEKTLHAVNKELHAEVQRQYGKPHSADGTFSAHYLNHVAAIRRFQGQTIEKLIFNENELVALLLDLMAGGTVPLVELLINGLFLLARHPHVQVKVQAELDQFALGKRSPFATHPLDYDSLPYLTGTCCEILRLASVTKLGACRQTTDQIHLGKYRIASQTLLIANLHGIHRDPAVWRLPEVFLPERYFGIDGRFTVPPSLVPYSIGERACPGGYMATHMLIAYVSGLLRRCTVSLGSNCIVDEDQPYYDFRFAERLSFIAAMSADDNRSGTSVSL</sequence>
<accession>A0A1W0WCF2</accession>
<dbReference type="GO" id="GO:0005737">
    <property type="term" value="C:cytoplasm"/>
    <property type="evidence" value="ECO:0007669"/>
    <property type="project" value="TreeGrafter"/>
</dbReference>
<keyword evidence="3 5" id="KW-0408">Iron</keyword>
<feature type="transmembrane region" description="Helical" evidence="6">
    <location>
        <begin position="32"/>
        <end position="54"/>
    </location>
</feature>
<keyword evidence="6" id="KW-0812">Transmembrane</keyword>
<evidence type="ECO:0000313" key="8">
    <source>
        <dbReference type="Proteomes" id="UP000192578"/>
    </source>
</evidence>
<dbReference type="PANTHER" id="PTHR24300">
    <property type="entry name" value="CYTOCHROME P450 508A4-RELATED"/>
    <property type="match status" value="1"/>
</dbReference>
<evidence type="ECO:0000256" key="4">
    <source>
        <dbReference type="ARBA" id="ARBA00023033"/>
    </source>
</evidence>
<evidence type="ECO:0000256" key="3">
    <source>
        <dbReference type="ARBA" id="ARBA00023004"/>
    </source>
</evidence>
<dbReference type="PANTHER" id="PTHR24300:SF375">
    <property type="entry name" value="CYTOCHROME P450 FAMILY"/>
    <property type="match status" value="1"/>
</dbReference>
<dbReference type="PRINTS" id="PR00463">
    <property type="entry name" value="EP450I"/>
</dbReference>
<feature type="binding site" description="axial binding residue" evidence="5">
    <location>
        <position position="487"/>
    </location>
    <ligand>
        <name>heme</name>
        <dbReference type="ChEBI" id="CHEBI:30413"/>
    </ligand>
    <ligandPart>
        <name>Fe</name>
        <dbReference type="ChEBI" id="CHEBI:18248"/>
    </ligandPart>
</feature>
<gene>
    <name evidence="7" type="ORF">BV898_12878</name>
</gene>
<dbReference type="InterPro" id="IPR050182">
    <property type="entry name" value="Cytochrome_P450_fam2"/>
</dbReference>
<keyword evidence="6" id="KW-1133">Transmembrane helix</keyword>
<protein>
    <submittedName>
        <fullName evidence="7">Cytochrome P450 2J6</fullName>
    </submittedName>
</protein>
<name>A0A1W0WCF2_HYPEX</name>
<dbReference type="SUPFAM" id="SSF48264">
    <property type="entry name" value="Cytochrome P450"/>
    <property type="match status" value="1"/>
</dbReference>
<comment type="caution">
    <text evidence="7">The sequence shown here is derived from an EMBL/GenBank/DDBJ whole genome shotgun (WGS) entry which is preliminary data.</text>
</comment>
<dbReference type="GO" id="GO:0020037">
    <property type="term" value="F:heme binding"/>
    <property type="evidence" value="ECO:0007669"/>
    <property type="project" value="InterPro"/>
</dbReference>
<dbReference type="AlphaFoldDB" id="A0A1W0WCF2"/>
<dbReference type="GO" id="GO:0006805">
    <property type="term" value="P:xenobiotic metabolic process"/>
    <property type="evidence" value="ECO:0007669"/>
    <property type="project" value="TreeGrafter"/>
</dbReference>
<evidence type="ECO:0000256" key="6">
    <source>
        <dbReference type="SAM" id="Phobius"/>
    </source>
</evidence>
<reference evidence="8" key="1">
    <citation type="submission" date="2017-01" db="EMBL/GenBank/DDBJ databases">
        <title>Comparative genomics of anhydrobiosis in the tardigrade Hypsibius dujardini.</title>
        <authorList>
            <person name="Yoshida Y."/>
            <person name="Koutsovoulos G."/>
            <person name="Laetsch D."/>
            <person name="Stevens L."/>
            <person name="Kumar S."/>
            <person name="Horikawa D."/>
            <person name="Ishino K."/>
            <person name="Komine S."/>
            <person name="Tomita M."/>
            <person name="Blaxter M."/>
            <person name="Arakawa K."/>
        </authorList>
    </citation>
    <scope>NUCLEOTIDE SEQUENCE [LARGE SCALE GENOMIC DNA]</scope>
    <source>
        <strain evidence="8">Z151</strain>
    </source>
</reference>
<dbReference type="OrthoDB" id="639466at2759"/>
<dbReference type="EMBL" id="MTYJ01000135">
    <property type="protein sequence ID" value="OQV12857.1"/>
    <property type="molecule type" value="Genomic_DNA"/>
</dbReference>
<evidence type="ECO:0000256" key="2">
    <source>
        <dbReference type="ARBA" id="ARBA00022723"/>
    </source>
</evidence>
<keyword evidence="4" id="KW-0560">Oxidoreductase</keyword>
<evidence type="ECO:0000256" key="5">
    <source>
        <dbReference type="PIRSR" id="PIRSR602401-1"/>
    </source>
</evidence>
<evidence type="ECO:0000313" key="7">
    <source>
        <dbReference type="EMBL" id="OQV12857.1"/>
    </source>
</evidence>
<dbReference type="Proteomes" id="UP000192578">
    <property type="component" value="Unassembled WGS sequence"/>
</dbReference>
<dbReference type="InterPro" id="IPR001128">
    <property type="entry name" value="Cyt_P450"/>
</dbReference>
<keyword evidence="4" id="KW-0503">Monooxygenase</keyword>
<dbReference type="Pfam" id="PF00067">
    <property type="entry name" value="p450"/>
    <property type="match status" value="1"/>
</dbReference>
<keyword evidence="8" id="KW-1185">Reference proteome</keyword>
<dbReference type="InterPro" id="IPR002401">
    <property type="entry name" value="Cyt_P450_E_grp-I"/>
</dbReference>
<evidence type="ECO:0000256" key="1">
    <source>
        <dbReference type="ARBA" id="ARBA00010617"/>
    </source>
</evidence>
<comment type="cofactor">
    <cofactor evidence="5">
        <name>heme</name>
        <dbReference type="ChEBI" id="CHEBI:30413"/>
    </cofactor>
</comment>
<keyword evidence="5" id="KW-0349">Heme</keyword>